<dbReference type="PROSITE" id="PS50166">
    <property type="entry name" value="IMPORTIN_B_NT"/>
    <property type="match status" value="1"/>
</dbReference>
<dbReference type="InterPro" id="IPR040122">
    <property type="entry name" value="Importin_beta"/>
</dbReference>
<dbReference type="OMA" id="ANACGCV"/>
<evidence type="ECO:0000256" key="2">
    <source>
        <dbReference type="ARBA" id="ARBA00004496"/>
    </source>
</evidence>
<dbReference type="Proteomes" id="UP000054516">
    <property type="component" value="Unassembled WGS sequence"/>
</dbReference>
<dbReference type="AlphaFoldDB" id="A0A1W2TFD6"/>
<dbReference type="GO" id="GO:0006606">
    <property type="term" value="P:protein import into nucleus"/>
    <property type="evidence" value="ECO:0007669"/>
    <property type="project" value="InterPro"/>
</dbReference>
<evidence type="ECO:0000256" key="5">
    <source>
        <dbReference type="ARBA" id="ARBA00022737"/>
    </source>
</evidence>
<dbReference type="Gene3D" id="1.25.10.10">
    <property type="entry name" value="Leucine-rich Repeat Variant"/>
    <property type="match status" value="2"/>
</dbReference>
<evidence type="ECO:0000313" key="12">
    <source>
        <dbReference type="Proteomes" id="UP000054516"/>
    </source>
</evidence>
<evidence type="ECO:0000313" key="11">
    <source>
        <dbReference type="EMBL" id="GAP86760.1"/>
    </source>
</evidence>
<dbReference type="Pfam" id="PF13513">
    <property type="entry name" value="HEAT_EZ"/>
    <property type="match status" value="1"/>
</dbReference>
<dbReference type="InterPro" id="IPR057672">
    <property type="entry name" value="TPR_IPO4/5"/>
</dbReference>
<organism evidence="11">
    <name type="scientific">Rosellinia necatrix</name>
    <name type="common">White root-rot fungus</name>
    <dbReference type="NCBI Taxonomy" id="77044"/>
    <lineage>
        <taxon>Eukaryota</taxon>
        <taxon>Fungi</taxon>
        <taxon>Dikarya</taxon>
        <taxon>Ascomycota</taxon>
        <taxon>Pezizomycotina</taxon>
        <taxon>Sordariomycetes</taxon>
        <taxon>Xylariomycetidae</taxon>
        <taxon>Xylariales</taxon>
        <taxon>Xylariaceae</taxon>
        <taxon>Rosellinia</taxon>
    </lineage>
</organism>
<keyword evidence="3" id="KW-0813">Transport</keyword>
<dbReference type="GO" id="GO:0005737">
    <property type="term" value="C:cytoplasm"/>
    <property type="evidence" value="ECO:0007669"/>
    <property type="project" value="UniProtKB-SubCell"/>
</dbReference>
<dbReference type="InterPro" id="IPR021133">
    <property type="entry name" value="HEAT_type_2"/>
</dbReference>
<evidence type="ECO:0000256" key="8">
    <source>
        <dbReference type="PROSITE-ProRule" id="PRU00103"/>
    </source>
</evidence>
<feature type="domain" description="Importin N-terminal" evidence="10">
    <location>
        <begin position="24"/>
        <end position="91"/>
    </location>
</feature>
<keyword evidence="4" id="KW-0963">Cytoplasm</keyword>
<accession>A0A1W2TFD6</accession>
<dbReference type="GO" id="GO:0031267">
    <property type="term" value="F:small GTPase binding"/>
    <property type="evidence" value="ECO:0007669"/>
    <property type="project" value="InterPro"/>
</dbReference>
<gene>
    <name evidence="11" type="ORF">SAMD00023353_2101250</name>
</gene>
<dbReference type="InterPro" id="IPR016024">
    <property type="entry name" value="ARM-type_fold"/>
</dbReference>
<keyword evidence="7" id="KW-0539">Nucleus</keyword>
<dbReference type="PROSITE" id="PS50077">
    <property type="entry name" value="HEAT_REPEAT"/>
    <property type="match status" value="1"/>
</dbReference>
<evidence type="ECO:0000256" key="6">
    <source>
        <dbReference type="ARBA" id="ARBA00022927"/>
    </source>
</evidence>
<evidence type="ECO:0000256" key="3">
    <source>
        <dbReference type="ARBA" id="ARBA00022448"/>
    </source>
</evidence>
<sequence>MDQQKLVALLQACQIPDTQKVKAATAELRKNFYPFPDSLLGLLHVVVSHSEPTVRMLAAVQALRLVPKHWNKINASQKPEVRNQLLQTIVNEQDGKCRHGQSRVIAAIATIDFEANEWPDLIPNVTQLATSDNVAHREVGSYIIFSLLEANATYFESHLATLFELFAKTIRDPQSRDVRVNTMLSISAALMLIDVDEDEQALNAVQEFIPAMVDVLKDAVQNEDDERIQQAFEVFQSFLAYESALISRYFKDLVQFMLELASNSSVDDDVRCQALAFLAQCVRYRRMKIQGIPDMGSELMKKSLLILSELEEDDEDDDSTPARAALSLIDQLASDLPPRQVIVPLLDEFPKYATSNKTGHRRASILALGNCAEGAPEFVSTQIGSLMPGVLQLLQDPERSVRYSALLGLIRIGEDLADSIATHHDAIITSLLLNLDAAHTDQNDSRNAEIIRSVCGVMDSLAEGLSSDVMAKYGETMIHRVGSFLSHPDFTVKAAAAGALGAIASAVKASFIPFLKETMEAMSTYIMAESGEDELSLRAAVCDSMGRIAVGVGAQEFHPYVMPLLVASEKALHLGNARLRETTFILWSQLATVYEGDLGDSLAGIFNGLFGSLELEEEDIDFDLSEEDLALVSDKKDKSKGPGDIDDDEEDMDEDDDDDDWDDLVGVSAQALEKEVALEVLGEVIYASKEKSAPYIEKAVELVAPFAEHSYEGCRKTAIGTLWRTYSCVWEVMEKQTGQKWAPGLPLNFEPIANIVKLGEIVTTATLQIWQDESDRDVVTEINRSVASTLKNTGPSILGQKAMMEQIITVLGTITTRCHPCQQDLGDEDENQDDVQGGSEWDWLIIDTALDVLIGLAAALGSQFAEIWKVFQKPILKFISSNEHIERSTAVGVVAECVAYMGSAVTPYTSILLPPLLHRLSDEDQETKSNTAYAIGQLVYHSEDQATYLPSFPQILRSLEPLLQIKAQRLQDNAAGCLCRLILSNPEHVPIPEVLPALVDLLPLKEDYEENKPVYQCLHKLYVAGNHTVQELTPRLLPVFEQVLSPPEEQLEDETRHLVLELVSILKK</sequence>
<feature type="region of interest" description="Disordered" evidence="9">
    <location>
        <begin position="633"/>
        <end position="662"/>
    </location>
</feature>
<dbReference type="InterPro" id="IPR001494">
    <property type="entry name" value="Importin-beta_N"/>
</dbReference>
<evidence type="ECO:0000256" key="9">
    <source>
        <dbReference type="SAM" id="MobiDB-lite"/>
    </source>
</evidence>
<evidence type="ECO:0000256" key="7">
    <source>
        <dbReference type="ARBA" id="ARBA00023242"/>
    </source>
</evidence>
<dbReference type="Pfam" id="PF03810">
    <property type="entry name" value="IBN_N"/>
    <property type="match status" value="1"/>
</dbReference>
<dbReference type="STRING" id="77044.A0A1W2TFD6"/>
<feature type="repeat" description="HEAT" evidence="8">
    <location>
        <begin position="386"/>
        <end position="424"/>
    </location>
</feature>
<dbReference type="SUPFAM" id="SSF48371">
    <property type="entry name" value="ARM repeat"/>
    <property type="match status" value="2"/>
</dbReference>
<proteinExistence type="predicted"/>
<comment type="subcellular location">
    <subcellularLocation>
        <location evidence="2">Cytoplasm</location>
    </subcellularLocation>
    <subcellularLocation>
        <location evidence="1">Nucleus</location>
    </subcellularLocation>
</comment>
<keyword evidence="12" id="KW-1185">Reference proteome</keyword>
<name>A0A1W2TFD6_ROSNE</name>
<feature type="compositionally biased region" description="Basic and acidic residues" evidence="9">
    <location>
        <begin position="633"/>
        <end position="643"/>
    </location>
</feature>
<evidence type="ECO:0000256" key="4">
    <source>
        <dbReference type="ARBA" id="ARBA00022490"/>
    </source>
</evidence>
<reference evidence="11" key="1">
    <citation type="submission" date="2016-03" db="EMBL/GenBank/DDBJ databases">
        <title>Draft genome sequence of Rosellinia necatrix.</title>
        <authorList>
            <person name="Kanematsu S."/>
        </authorList>
    </citation>
    <scope>NUCLEOTIDE SEQUENCE [LARGE SCALE GENOMIC DNA]</scope>
    <source>
        <strain evidence="11">W97</strain>
    </source>
</reference>
<dbReference type="GO" id="GO:0034399">
    <property type="term" value="C:nuclear periphery"/>
    <property type="evidence" value="ECO:0007669"/>
    <property type="project" value="EnsemblFungi"/>
</dbReference>
<dbReference type="Pfam" id="PF25780">
    <property type="entry name" value="TPR_IPO5"/>
    <property type="match status" value="1"/>
</dbReference>
<keyword evidence="6" id="KW-0653">Protein transport</keyword>
<dbReference type="EMBL" id="DF977466">
    <property type="protein sequence ID" value="GAP86760.1"/>
    <property type="molecule type" value="Genomic_DNA"/>
</dbReference>
<feature type="compositionally biased region" description="Acidic residues" evidence="9">
    <location>
        <begin position="644"/>
        <end position="662"/>
    </location>
</feature>
<dbReference type="InterPro" id="IPR011989">
    <property type="entry name" value="ARM-like"/>
</dbReference>
<keyword evidence="5" id="KW-0677">Repeat</keyword>
<dbReference type="SMART" id="SM00913">
    <property type="entry name" value="IBN_N"/>
    <property type="match status" value="1"/>
</dbReference>
<dbReference type="OrthoDB" id="7862313at2759"/>
<evidence type="ECO:0000259" key="10">
    <source>
        <dbReference type="PROSITE" id="PS50166"/>
    </source>
</evidence>
<evidence type="ECO:0000256" key="1">
    <source>
        <dbReference type="ARBA" id="ARBA00004123"/>
    </source>
</evidence>
<protein>
    <submittedName>
        <fullName evidence="11">Putative karyopherin kap123 protein</fullName>
    </submittedName>
</protein>
<dbReference type="PANTHER" id="PTHR10527">
    <property type="entry name" value="IMPORTIN BETA"/>
    <property type="match status" value="1"/>
</dbReference>